<organism evidence="2 3">
    <name type="scientific">Mycena chlorophos</name>
    <name type="common">Agaric fungus</name>
    <name type="synonym">Agaricus chlorophos</name>
    <dbReference type="NCBI Taxonomy" id="658473"/>
    <lineage>
        <taxon>Eukaryota</taxon>
        <taxon>Fungi</taxon>
        <taxon>Dikarya</taxon>
        <taxon>Basidiomycota</taxon>
        <taxon>Agaricomycotina</taxon>
        <taxon>Agaricomycetes</taxon>
        <taxon>Agaricomycetidae</taxon>
        <taxon>Agaricales</taxon>
        <taxon>Marasmiineae</taxon>
        <taxon>Mycenaceae</taxon>
        <taxon>Mycena</taxon>
    </lineage>
</organism>
<evidence type="ECO:0000256" key="1">
    <source>
        <dbReference type="SAM" id="MobiDB-lite"/>
    </source>
</evidence>
<reference evidence="2" key="1">
    <citation type="submission" date="2014-09" db="EMBL/GenBank/DDBJ databases">
        <title>Genome sequence of the luminous mushroom Mycena chlorophos for searching fungal bioluminescence genes.</title>
        <authorList>
            <person name="Tanaka Y."/>
            <person name="Kasuga D."/>
            <person name="Oba Y."/>
            <person name="Hase S."/>
            <person name="Sato K."/>
            <person name="Oba Y."/>
            <person name="Sakakibara Y."/>
        </authorList>
    </citation>
    <scope>NUCLEOTIDE SEQUENCE</scope>
</reference>
<feature type="compositionally biased region" description="Polar residues" evidence="1">
    <location>
        <begin position="41"/>
        <end position="50"/>
    </location>
</feature>
<accession>A0ABQ0L4A3</accession>
<evidence type="ECO:0000313" key="2">
    <source>
        <dbReference type="EMBL" id="GAT44666.1"/>
    </source>
</evidence>
<protein>
    <submittedName>
        <fullName evidence="2">Uncharacterized protein</fullName>
    </submittedName>
</protein>
<keyword evidence="3" id="KW-1185">Reference proteome</keyword>
<dbReference type="Proteomes" id="UP000815677">
    <property type="component" value="Unassembled WGS sequence"/>
</dbReference>
<evidence type="ECO:0000313" key="3">
    <source>
        <dbReference type="Proteomes" id="UP000815677"/>
    </source>
</evidence>
<feature type="region of interest" description="Disordered" evidence="1">
    <location>
        <begin position="1"/>
        <end position="73"/>
    </location>
</feature>
<name>A0ABQ0L4A3_MYCCL</name>
<dbReference type="EMBL" id="DF839969">
    <property type="protein sequence ID" value="GAT44666.1"/>
    <property type="molecule type" value="Genomic_DNA"/>
</dbReference>
<proteinExistence type="predicted"/>
<sequence>MDPRCDSRPSRQQTKSGGEEARSGPLKATGRTEARKGGSRWISTTQNSSRIFLGSKHLNPPASAYTRVSITSG</sequence>
<gene>
    <name evidence="2" type="ORF">MCHLO_02281</name>
</gene>